<evidence type="ECO:0008006" key="4">
    <source>
        <dbReference type="Google" id="ProtNLM"/>
    </source>
</evidence>
<feature type="transmembrane region" description="Helical" evidence="1">
    <location>
        <begin position="34"/>
        <end position="58"/>
    </location>
</feature>
<feature type="transmembrane region" description="Helical" evidence="1">
    <location>
        <begin position="229"/>
        <end position="254"/>
    </location>
</feature>
<organism evidence="2 3">
    <name type="scientific">Occultella glacieicola</name>
    <dbReference type="NCBI Taxonomy" id="2518684"/>
    <lineage>
        <taxon>Bacteria</taxon>
        <taxon>Bacillati</taxon>
        <taxon>Actinomycetota</taxon>
        <taxon>Actinomycetes</taxon>
        <taxon>Micrococcales</taxon>
        <taxon>Ruaniaceae</taxon>
        <taxon>Occultella</taxon>
    </lineage>
</organism>
<proteinExistence type="predicted"/>
<evidence type="ECO:0000313" key="3">
    <source>
        <dbReference type="Proteomes" id="UP000504882"/>
    </source>
</evidence>
<name>A0ABY2E240_9MICO</name>
<evidence type="ECO:0000256" key="1">
    <source>
        <dbReference type="SAM" id="Phobius"/>
    </source>
</evidence>
<dbReference type="EMBL" id="SMNA01000006">
    <property type="protein sequence ID" value="TDE92652.1"/>
    <property type="molecule type" value="Genomic_DNA"/>
</dbReference>
<gene>
    <name evidence="2" type="ORF">EXU48_14035</name>
</gene>
<dbReference type="Proteomes" id="UP000504882">
    <property type="component" value="Unassembled WGS sequence"/>
</dbReference>
<keyword evidence="1" id="KW-0812">Transmembrane</keyword>
<keyword evidence="1" id="KW-1133">Transmembrane helix</keyword>
<dbReference type="RefSeq" id="WP_133108282.1">
    <property type="nucleotide sequence ID" value="NZ_SMNA01000006.1"/>
</dbReference>
<feature type="transmembrane region" description="Helical" evidence="1">
    <location>
        <begin position="7"/>
        <end position="28"/>
    </location>
</feature>
<comment type="caution">
    <text evidence="2">The sequence shown here is derived from an EMBL/GenBank/DDBJ whole genome shotgun (WGS) entry which is preliminary data.</text>
</comment>
<keyword evidence="3" id="KW-1185">Reference proteome</keyword>
<accession>A0ABY2E240</accession>
<reference evidence="2 3" key="1">
    <citation type="submission" date="2019-03" db="EMBL/GenBank/DDBJ databases">
        <title>Genomic features of bacteria from cold environments.</title>
        <authorList>
            <person name="Shen L."/>
        </authorList>
    </citation>
    <scope>NUCLEOTIDE SEQUENCE [LARGE SCALE GENOMIC DNA]</scope>
    <source>
        <strain evidence="3">T3246-1</strain>
    </source>
</reference>
<keyword evidence="1" id="KW-0472">Membrane</keyword>
<evidence type="ECO:0000313" key="2">
    <source>
        <dbReference type="EMBL" id="TDE92652.1"/>
    </source>
</evidence>
<protein>
    <recommendedName>
        <fullName evidence="4">DUF3137 domain-containing protein</fullName>
    </recommendedName>
</protein>
<sequence length="259" mass="26940">MKLSTLAWLLGSIFGVLSLVLLVIGAVLTVDDVAVAPIVLFVVGAIFAVVAIVAFTFAPRIRAQERLIEGTATPDAAAMQGWDRLHAEIERAFAGSPYAVRATPGSIRVSADLADARFLTIGGARRVATLFTTAVIPVRQGAVARQDTLQDLEWTVWVDGTARPRFTGKGRTVGGRVYTIQKQVEVGADAKGIGKKVDYTFSSAEIAKPLKAAIEAVGFDDVMPATQKFGVVMALAAGVPGVLVGIGAAIIAAVTAPAA</sequence>